<dbReference type="SUPFAM" id="SSF54001">
    <property type="entry name" value="Cysteine proteinases"/>
    <property type="match status" value="1"/>
</dbReference>
<evidence type="ECO:0000259" key="1">
    <source>
        <dbReference type="Pfam" id="PF01841"/>
    </source>
</evidence>
<accession>A0A2M7RG25</accession>
<sequence length="271" mass="32259">MKELSEFLKETEFCDYKNLEIKKIADYYKYEFTDKRELAVKLFEFVRDEIKYKVGPWNKKASTTLRDKAGMCTNSTNLLVALCRAVGIPAGYFIYRVKGGESFGHIIPELIKSPLKKHSVHIICGVYLNHWIKCDPSTDKDLSSKTKHISKITNLVEWNGENDSVHDINPEHIIEIIGPLANIDYQMKKKPRYIVRKYIFRIGNYYIDFLRSEGIKINSHKDIELQFSEWIKDRKKLLFYKYKIMYKFFVIKHNLSYNFKKTWKHVKRKTF</sequence>
<organism evidence="2 3">
    <name type="scientific">Candidatus Kerfeldbacteria bacterium CG_4_10_14_0_8_um_filter_42_10</name>
    <dbReference type="NCBI Taxonomy" id="2014248"/>
    <lineage>
        <taxon>Bacteria</taxon>
        <taxon>Candidatus Kerfeldiibacteriota</taxon>
    </lineage>
</organism>
<name>A0A2M7RG25_9BACT</name>
<dbReference type="InterPro" id="IPR002931">
    <property type="entry name" value="Transglutaminase-like"/>
</dbReference>
<reference evidence="2 3" key="1">
    <citation type="submission" date="2017-09" db="EMBL/GenBank/DDBJ databases">
        <title>Depth-based differentiation of microbial function through sediment-hosted aquifers and enrichment of novel symbionts in the deep terrestrial subsurface.</title>
        <authorList>
            <person name="Probst A.J."/>
            <person name="Ladd B."/>
            <person name="Jarett J.K."/>
            <person name="Geller-Mcgrath D.E."/>
            <person name="Sieber C.M."/>
            <person name="Emerson J.B."/>
            <person name="Anantharaman K."/>
            <person name="Thomas B.C."/>
            <person name="Malmstrom R."/>
            <person name="Stieglmeier M."/>
            <person name="Klingl A."/>
            <person name="Woyke T."/>
            <person name="Ryan C.M."/>
            <person name="Banfield J.F."/>
        </authorList>
    </citation>
    <scope>NUCLEOTIDE SEQUENCE [LARGE SCALE GENOMIC DNA]</scope>
    <source>
        <strain evidence="2">CG_4_10_14_0_8_um_filter_42_10</strain>
    </source>
</reference>
<evidence type="ECO:0000313" key="3">
    <source>
        <dbReference type="Proteomes" id="UP000230779"/>
    </source>
</evidence>
<dbReference type="PANTHER" id="PTHR33490">
    <property type="entry name" value="BLR5614 PROTEIN-RELATED"/>
    <property type="match status" value="1"/>
</dbReference>
<protein>
    <recommendedName>
        <fullName evidence="1">Transglutaminase-like domain-containing protein</fullName>
    </recommendedName>
</protein>
<comment type="caution">
    <text evidence="2">The sequence shown here is derived from an EMBL/GenBank/DDBJ whole genome shotgun (WGS) entry which is preliminary data.</text>
</comment>
<dbReference type="Gene3D" id="3.10.620.30">
    <property type="match status" value="1"/>
</dbReference>
<dbReference type="Pfam" id="PF01841">
    <property type="entry name" value="Transglut_core"/>
    <property type="match status" value="1"/>
</dbReference>
<gene>
    <name evidence="2" type="ORF">COY66_06135</name>
</gene>
<feature type="domain" description="Transglutaminase-like" evidence="1">
    <location>
        <begin position="33"/>
        <end position="136"/>
    </location>
</feature>
<dbReference type="AlphaFoldDB" id="A0A2M7RG25"/>
<dbReference type="EMBL" id="PFMD01000071">
    <property type="protein sequence ID" value="PIY95678.1"/>
    <property type="molecule type" value="Genomic_DNA"/>
</dbReference>
<dbReference type="Proteomes" id="UP000230779">
    <property type="component" value="Unassembled WGS sequence"/>
</dbReference>
<evidence type="ECO:0000313" key="2">
    <source>
        <dbReference type="EMBL" id="PIY95678.1"/>
    </source>
</evidence>
<dbReference type="InterPro" id="IPR038765">
    <property type="entry name" value="Papain-like_cys_pep_sf"/>
</dbReference>
<proteinExistence type="predicted"/>